<dbReference type="PANTHER" id="PTHR22916:SF3">
    <property type="entry name" value="UDP-GLCNAC:BETAGAL BETA-1,3-N-ACETYLGLUCOSAMINYLTRANSFERASE-LIKE PROTEIN 1"/>
    <property type="match status" value="1"/>
</dbReference>
<evidence type="ECO:0000313" key="3">
    <source>
        <dbReference type="EMBL" id="MFC3526991.1"/>
    </source>
</evidence>
<dbReference type="EC" id="2.4.-.-" evidence="3"/>
<accession>A0ABV7QYB1</accession>
<dbReference type="Proteomes" id="UP001595721">
    <property type="component" value="Unassembled WGS sequence"/>
</dbReference>
<keyword evidence="3" id="KW-0808">Transferase</keyword>
<evidence type="ECO:0000259" key="2">
    <source>
        <dbReference type="Pfam" id="PF00535"/>
    </source>
</evidence>
<dbReference type="SUPFAM" id="SSF53448">
    <property type="entry name" value="Nucleotide-diphospho-sugar transferases"/>
    <property type="match status" value="1"/>
</dbReference>
<organism evidence="3 4">
    <name type="scientific">Paracoccus mangrovi</name>
    <dbReference type="NCBI Taxonomy" id="1715645"/>
    <lineage>
        <taxon>Bacteria</taxon>
        <taxon>Pseudomonadati</taxon>
        <taxon>Pseudomonadota</taxon>
        <taxon>Alphaproteobacteria</taxon>
        <taxon>Rhodobacterales</taxon>
        <taxon>Paracoccaceae</taxon>
        <taxon>Paracoccus</taxon>
    </lineage>
</organism>
<feature type="domain" description="Glycosyltransferase 2-like" evidence="2">
    <location>
        <begin position="7"/>
        <end position="134"/>
    </location>
</feature>
<name>A0ABV7QYB1_9RHOB</name>
<sequence length="333" mass="36339">MHPPITIALASYNGARFIREQLDSFAAQSVTYWQLIVSDDGSTDGTQRIVQDFARSRPPGQVRLIEGPRQGSTRNFLHLAQQADCKGWLAFSDQDDVWHPDRLARGVEFLSRQRGAAIYAGRTTVCDEQLKPLAPSPHFHGPFRFRNALIQACLPGNTILANHFAVELLQAAAPAAIAAGVVSHDWWAYQLLSGAGAAIMRDRAQVLLYRQHPDNMVGRNDTTRAIASRLSMLFGGSYAGWLARNQAALMPVAHLLLPENAALLQRFGKVLNASGPLALREVLAMRLYRQTRKGTAVVLAAALMGRLRDRGGMKAASPTGPASGPGYPSNRDR</sequence>
<dbReference type="RefSeq" id="WP_377742340.1">
    <property type="nucleotide sequence ID" value="NZ_JBHRXJ010000001.1"/>
</dbReference>
<feature type="region of interest" description="Disordered" evidence="1">
    <location>
        <begin position="311"/>
        <end position="333"/>
    </location>
</feature>
<keyword evidence="4" id="KW-1185">Reference proteome</keyword>
<keyword evidence="3" id="KW-0328">Glycosyltransferase</keyword>
<protein>
    <submittedName>
        <fullName evidence="3">Glycosyltransferase</fullName>
        <ecNumber evidence="3">2.4.-.-</ecNumber>
    </submittedName>
</protein>
<comment type="caution">
    <text evidence="3">The sequence shown here is derived from an EMBL/GenBank/DDBJ whole genome shotgun (WGS) entry which is preliminary data.</text>
</comment>
<gene>
    <name evidence="3" type="ORF">ACFOMH_02320</name>
</gene>
<dbReference type="Pfam" id="PF00535">
    <property type="entry name" value="Glycos_transf_2"/>
    <property type="match status" value="1"/>
</dbReference>
<dbReference type="EMBL" id="JBHRXJ010000001">
    <property type="protein sequence ID" value="MFC3526991.1"/>
    <property type="molecule type" value="Genomic_DNA"/>
</dbReference>
<evidence type="ECO:0000313" key="4">
    <source>
        <dbReference type="Proteomes" id="UP001595721"/>
    </source>
</evidence>
<proteinExistence type="predicted"/>
<reference evidence="4" key="1">
    <citation type="journal article" date="2019" name="Int. J. Syst. Evol. Microbiol.">
        <title>The Global Catalogue of Microorganisms (GCM) 10K type strain sequencing project: providing services to taxonomists for standard genome sequencing and annotation.</title>
        <authorList>
            <consortium name="The Broad Institute Genomics Platform"/>
            <consortium name="The Broad Institute Genome Sequencing Center for Infectious Disease"/>
            <person name="Wu L."/>
            <person name="Ma J."/>
        </authorList>
    </citation>
    <scope>NUCLEOTIDE SEQUENCE [LARGE SCALE GENOMIC DNA]</scope>
    <source>
        <strain evidence="4">KCTC 42899</strain>
    </source>
</reference>
<evidence type="ECO:0000256" key="1">
    <source>
        <dbReference type="SAM" id="MobiDB-lite"/>
    </source>
</evidence>
<dbReference type="GO" id="GO:0016757">
    <property type="term" value="F:glycosyltransferase activity"/>
    <property type="evidence" value="ECO:0007669"/>
    <property type="project" value="UniProtKB-KW"/>
</dbReference>
<dbReference type="Gene3D" id="3.90.550.10">
    <property type="entry name" value="Spore Coat Polysaccharide Biosynthesis Protein SpsA, Chain A"/>
    <property type="match status" value="1"/>
</dbReference>
<dbReference type="InterPro" id="IPR001173">
    <property type="entry name" value="Glyco_trans_2-like"/>
</dbReference>
<dbReference type="InterPro" id="IPR029044">
    <property type="entry name" value="Nucleotide-diphossugar_trans"/>
</dbReference>
<dbReference type="PANTHER" id="PTHR22916">
    <property type="entry name" value="GLYCOSYLTRANSFERASE"/>
    <property type="match status" value="1"/>
</dbReference>